<feature type="transmembrane region" description="Helical" evidence="1">
    <location>
        <begin position="25"/>
        <end position="46"/>
    </location>
</feature>
<sequence>MTTTQLEAPVMAVRPFARIGADTRYVLTGFPIGIAALTVGVTAFSLGLGLAVVWVGVPILIAALVAARGFAVLERRRIGAVLGQRIHDPVYRTGSALHRLADPQAWRDLAHAILRFIPNTIGFSFVVAWWSGLLGGLTWSAWGWALPDGPDDHGVPHWLGLGDSYSTEVVFYLVTALIFAATLPLVVRAAARLEALFAHALLASRPN</sequence>
<proteinExistence type="predicted"/>
<dbReference type="OrthoDB" id="4198152at2"/>
<dbReference type="Proteomes" id="UP000219612">
    <property type="component" value="Unassembled WGS sequence"/>
</dbReference>
<evidence type="ECO:0000313" key="4">
    <source>
        <dbReference type="Proteomes" id="UP000219612"/>
    </source>
</evidence>
<feature type="transmembrane region" description="Helical" evidence="1">
    <location>
        <begin position="121"/>
        <end position="142"/>
    </location>
</feature>
<gene>
    <name evidence="3" type="ORF">SAMN05421748_104154</name>
</gene>
<dbReference type="Pfam" id="PF13796">
    <property type="entry name" value="Sensor"/>
    <property type="match status" value="1"/>
</dbReference>
<dbReference type="RefSeq" id="WP_097320052.1">
    <property type="nucleotide sequence ID" value="NZ_OBDY01000004.1"/>
</dbReference>
<evidence type="ECO:0000259" key="2">
    <source>
        <dbReference type="Pfam" id="PF13796"/>
    </source>
</evidence>
<keyword evidence="1" id="KW-0472">Membrane</keyword>
<dbReference type="AlphaFoldDB" id="A0A285HD12"/>
<feature type="transmembrane region" description="Helical" evidence="1">
    <location>
        <begin position="52"/>
        <end position="73"/>
    </location>
</feature>
<organism evidence="3 4">
    <name type="scientific">Paractinoplanes atraurantiacus</name>
    <dbReference type="NCBI Taxonomy" id="1036182"/>
    <lineage>
        <taxon>Bacteria</taxon>
        <taxon>Bacillati</taxon>
        <taxon>Actinomycetota</taxon>
        <taxon>Actinomycetes</taxon>
        <taxon>Micromonosporales</taxon>
        <taxon>Micromonosporaceae</taxon>
        <taxon>Paractinoplanes</taxon>
    </lineage>
</organism>
<feature type="domain" description="Putative sensor" evidence="2">
    <location>
        <begin position="25"/>
        <end position="202"/>
    </location>
</feature>
<evidence type="ECO:0000256" key="1">
    <source>
        <dbReference type="SAM" id="Phobius"/>
    </source>
</evidence>
<name>A0A285HD12_9ACTN</name>
<feature type="transmembrane region" description="Helical" evidence="1">
    <location>
        <begin position="169"/>
        <end position="187"/>
    </location>
</feature>
<reference evidence="3 4" key="1">
    <citation type="submission" date="2017-09" db="EMBL/GenBank/DDBJ databases">
        <authorList>
            <person name="Ehlers B."/>
            <person name="Leendertz F.H."/>
        </authorList>
    </citation>
    <scope>NUCLEOTIDE SEQUENCE [LARGE SCALE GENOMIC DNA]</scope>
    <source>
        <strain evidence="3 4">CGMCC 4.6857</strain>
    </source>
</reference>
<evidence type="ECO:0000313" key="3">
    <source>
        <dbReference type="EMBL" id="SNY33557.1"/>
    </source>
</evidence>
<dbReference type="InterPro" id="IPR025828">
    <property type="entry name" value="Put_sensor_dom"/>
</dbReference>
<keyword evidence="1" id="KW-1133">Transmembrane helix</keyword>
<dbReference type="EMBL" id="OBDY01000004">
    <property type="protein sequence ID" value="SNY33557.1"/>
    <property type="molecule type" value="Genomic_DNA"/>
</dbReference>
<keyword evidence="4" id="KW-1185">Reference proteome</keyword>
<keyword evidence="1" id="KW-0812">Transmembrane</keyword>
<accession>A0A285HD12</accession>
<protein>
    <submittedName>
        <fullName evidence="3">Putative sensor</fullName>
    </submittedName>
</protein>